<dbReference type="Proteomes" id="UP000233837">
    <property type="component" value="Unassembled WGS sequence"/>
</dbReference>
<dbReference type="FunFam" id="3.30.50.10:FF:000018">
    <property type="entry name" value="GATA transcription factor"/>
    <property type="match status" value="1"/>
</dbReference>
<evidence type="ECO:0000256" key="6">
    <source>
        <dbReference type="PROSITE-ProRule" id="PRU00094"/>
    </source>
</evidence>
<dbReference type="GO" id="GO:0043565">
    <property type="term" value="F:sequence-specific DNA binding"/>
    <property type="evidence" value="ECO:0007669"/>
    <property type="project" value="InterPro"/>
</dbReference>
<dbReference type="GO" id="GO:0005634">
    <property type="term" value="C:nucleus"/>
    <property type="evidence" value="ECO:0007669"/>
    <property type="project" value="TreeGrafter"/>
</dbReference>
<evidence type="ECO:0000313" key="9">
    <source>
        <dbReference type="EMBL" id="PKU75511.1"/>
    </source>
</evidence>
<evidence type="ECO:0000259" key="8">
    <source>
        <dbReference type="PROSITE" id="PS50114"/>
    </source>
</evidence>
<dbReference type="GO" id="GO:0006355">
    <property type="term" value="P:regulation of DNA-templated transcription"/>
    <property type="evidence" value="ECO:0007669"/>
    <property type="project" value="InterPro"/>
</dbReference>
<keyword evidence="3 6" id="KW-0863">Zinc-finger</keyword>
<dbReference type="PANTHER" id="PTHR45658">
    <property type="entry name" value="GATA TRANSCRIPTION FACTOR"/>
    <property type="match status" value="1"/>
</dbReference>
<dbReference type="PROSITE" id="PS00344">
    <property type="entry name" value="GATA_ZN_FINGER_1"/>
    <property type="match status" value="1"/>
</dbReference>
<dbReference type="AlphaFoldDB" id="A0A2I0WIN1"/>
<accession>A0A2I0WIN1</accession>
<reference evidence="9 10" key="1">
    <citation type="journal article" date="2016" name="Sci. Rep.">
        <title>The Dendrobium catenatum Lindl. genome sequence provides insights into polysaccharide synthase, floral development and adaptive evolution.</title>
        <authorList>
            <person name="Zhang G.Q."/>
            <person name="Xu Q."/>
            <person name="Bian C."/>
            <person name="Tsai W.C."/>
            <person name="Yeh C.M."/>
            <person name="Liu K.W."/>
            <person name="Yoshida K."/>
            <person name="Zhang L.S."/>
            <person name="Chang S.B."/>
            <person name="Chen F."/>
            <person name="Shi Y."/>
            <person name="Su Y.Y."/>
            <person name="Zhang Y.Q."/>
            <person name="Chen L.J."/>
            <person name="Yin Y."/>
            <person name="Lin M."/>
            <person name="Huang H."/>
            <person name="Deng H."/>
            <person name="Wang Z.W."/>
            <person name="Zhu S.L."/>
            <person name="Zhao X."/>
            <person name="Deng C."/>
            <person name="Niu S.C."/>
            <person name="Huang J."/>
            <person name="Wang M."/>
            <person name="Liu G.H."/>
            <person name="Yang H.J."/>
            <person name="Xiao X.J."/>
            <person name="Hsiao Y.Y."/>
            <person name="Wu W.L."/>
            <person name="Chen Y.Y."/>
            <person name="Mitsuda N."/>
            <person name="Ohme-Takagi M."/>
            <person name="Luo Y.B."/>
            <person name="Van de Peer Y."/>
            <person name="Liu Z.J."/>
        </authorList>
    </citation>
    <scope>NUCLEOTIDE SEQUENCE [LARGE SCALE GENOMIC DNA]</scope>
    <source>
        <tissue evidence="9">The whole plant</tissue>
    </source>
</reference>
<evidence type="ECO:0000256" key="3">
    <source>
        <dbReference type="ARBA" id="ARBA00022771"/>
    </source>
</evidence>
<dbReference type="InterPro" id="IPR051140">
    <property type="entry name" value="GATA_TF"/>
</dbReference>
<dbReference type="InterPro" id="IPR013088">
    <property type="entry name" value="Znf_NHR/GATA"/>
</dbReference>
<reference evidence="9 10" key="2">
    <citation type="journal article" date="2017" name="Nature">
        <title>The Apostasia genome and the evolution of orchids.</title>
        <authorList>
            <person name="Zhang G.Q."/>
            <person name="Liu K.W."/>
            <person name="Li Z."/>
            <person name="Lohaus R."/>
            <person name="Hsiao Y.Y."/>
            <person name="Niu S.C."/>
            <person name="Wang J.Y."/>
            <person name="Lin Y.C."/>
            <person name="Xu Q."/>
            <person name="Chen L.J."/>
            <person name="Yoshida K."/>
            <person name="Fujiwara S."/>
            <person name="Wang Z.W."/>
            <person name="Zhang Y.Q."/>
            <person name="Mitsuda N."/>
            <person name="Wang M."/>
            <person name="Liu G.H."/>
            <person name="Pecoraro L."/>
            <person name="Huang H.X."/>
            <person name="Xiao X.J."/>
            <person name="Lin M."/>
            <person name="Wu X.Y."/>
            <person name="Wu W.L."/>
            <person name="Chen Y.Y."/>
            <person name="Chang S.B."/>
            <person name="Sakamoto S."/>
            <person name="Ohme-Takagi M."/>
            <person name="Yagi M."/>
            <person name="Zeng S.J."/>
            <person name="Shen C.Y."/>
            <person name="Yeh C.M."/>
            <person name="Luo Y.B."/>
            <person name="Tsai W.C."/>
            <person name="Van de Peer Y."/>
            <person name="Liu Z.J."/>
        </authorList>
    </citation>
    <scope>NUCLEOTIDE SEQUENCE [LARGE SCALE GENOMIC DNA]</scope>
    <source>
        <tissue evidence="9">The whole plant</tissue>
    </source>
</reference>
<keyword evidence="5" id="KW-0010">Activator</keyword>
<dbReference type="SUPFAM" id="SSF57716">
    <property type="entry name" value="Glucocorticoid receptor-like (DNA-binding domain)"/>
    <property type="match status" value="1"/>
</dbReference>
<proteinExistence type="inferred from homology"/>
<dbReference type="Gene3D" id="3.30.50.10">
    <property type="entry name" value="Erythroid Transcription Factor GATA-1, subunit A"/>
    <property type="match status" value="1"/>
</dbReference>
<feature type="compositionally biased region" description="Polar residues" evidence="7">
    <location>
        <begin position="111"/>
        <end position="121"/>
    </location>
</feature>
<evidence type="ECO:0000256" key="4">
    <source>
        <dbReference type="ARBA" id="ARBA00022833"/>
    </source>
</evidence>
<keyword evidence="4" id="KW-0862">Zinc</keyword>
<dbReference type="OrthoDB" id="2162994at2759"/>
<evidence type="ECO:0000256" key="2">
    <source>
        <dbReference type="ARBA" id="ARBA00022723"/>
    </source>
</evidence>
<name>A0A2I0WIN1_9ASPA</name>
<dbReference type="PROSITE" id="PS50114">
    <property type="entry name" value="GATA_ZN_FINGER_2"/>
    <property type="match status" value="1"/>
</dbReference>
<dbReference type="STRING" id="906689.A0A2I0WIN1"/>
<dbReference type="CDD" id="cd00202">
    <property type="entry name" value="ZnF_GATA"/>
    <property type="match status" value="1"/>
</dbReference>
<keyword evidence="10" id="KW-1185">Reference proteome</keyword>
<dbReference type="SMART" id="SM00401">
    <property type="entry name" value="ZnF_GATA"/>
    <property type="match status" value="1"/>
</dbReference>
<dbReference type="GO" id="GO:0008270">
    <property type="term" value="F:zinc ion binding"/>
    <property type="evidence" value="ECO:0007669"/>
    <property type="project" value="UniProtKB-KW"/>
</dbReference>
<keyword evidence="2" id="KW-0479">Metal-binding</keyword>
<dbReference type="Pfam" id="PF00320">
    <property type="entry name" value="GATA"/>
    <property type="match status" value="1"/>
</dbReference>
<evidence type="ECO:0000256" key="1">
    <source>
        <dbReference type="ARBA" id="ARBA00005694"/>
    </source>
</evidence>
<evidence type="ECO:0000313" key="10">
    <source>
        <dbReference type="Proteomes" id="UP000233837"/>
    </source>
</evidence>
<gene>
    <name evidence="9" type="primary">GATA9</name>
    <name evidence="9" type="ORF">MA16_Dca011287</name>
</gene>
<feature type="domain" description="GATA-type" evidence="8">
    <location>
        <begin position="162"/>
        <end position="198"/>
    </location>
</feature>
<dbReference type="EMBL" id="KZ502593">
    <property type="protein sequence ID" value="PKU75511.1"/>
    <property type="molecule type" value="Genomic_DNA"/>
</dbReference>
<organism evidence="9 10">
    <name type="scientific">Dendrobium catenatum</name>
    <dbReference type="NCBI Taxonomy" id="906689"/>
    <lineage>
        <taxon>Eukaryota</taxon>
        <taxon>Viridiplantae</taxon>
        <taxon>Streptophyta</taxon>
        <taxon>Embryophyta</taxon>
        <taxon>Tracheophyta</taxon>
        <taxon>Spermatophyta</taxon>
        <taxon>Magnoliopsida</taxon>
        <taxon>Liliopsida</taxon>
        <taxon>Asparagales</taxon>
        <taxon>Orchidaceae</taxon>
        <taxon>Epidendroideae</taxon>
        <taxon>Malaxideae</taxon>
        <taxon>Dendrobiinae</taxon>
        <taxon>Dendrobium</taxon>
    </lineage>
</organism>
<evidence type="ECO:0000256" key="5">
    <source>
        <dbReference type="ARBA" id="ARBA00023159"/>
    </source>
</evidence>
<sequence>MRCEDPFDSIDDLLDFQNYDDLLEMVDGCGNGGSVAPLQAPAITGGIHGRPAAITDEQISSEDDALSMCNDAEIINSDWLSNFLEDSELNFFNAIEFGLQSPISVLETNIASTSSTPNPHMTRTRTKRPRAQVTHPISPSLTRWAPEPETMGKRRKSNVVDFNMARKCMHCESRKTPQWRAGPMGPKTLCNACGVRYKSGRLFPEYRPAESPSFVPSIHSNSHKKVVEMRRLRANLSSSEDNVRAKNCDLLNYIRNK</sequence>
<dbReference type="GO" id="GO:0030154">
    <property type="term" value="P:cell differentiation"/>
    <property type="evidence" value="ECO:0007669"/>
    <property type="project" value="TreeGrafter"/>
</dbReference>
<protein>
    <submittedName>
        <fullName evidence="9">GATA transcription factor 9</fullName>
    </submittedName>
</protein>
<dbReference type="PANTHER" id="PTHR45658:SF154">
    <property type="entry name" value="GATA TRANSCRIPTION FACTOR 10-RELATED"/>
    <property type="match status" value="1"/>
</dbReference>
<comment type="similarity">
    <text evidence="1">Belongs to the type IV zinc-finger family. Class A subfamily.</text>
</comment>
<evidence type="ECO:0000256" key="7">
    <source>
        <dbReference type="SAM" id="MobiDB-lite"/>
    </source>
</evidence>
<dbReference type="InterPro" id="IPR000679">
    <property type="entry name" value="Znf_GATA"/>
</dbReference>
<feature type="region of interest" description="Disordered" evidence="7">
    <location>
        <begin position="111"/>
        <end position="153"/>
    </location>
</feature>